<dbReference type="AlphaFoldDB" id="A0A0F9S7D6"/>
<sequence>MTKLKPQLAIQYERESESLYGEPVYVHEKMYDLFARTETKLRKKGIYPKEYAHKITFGFINWIDKEGWSYLPVNVFCSDYAINIYTERYGNDQYESSPDEDIDEGVLLDEELKVARYYIQCNIDDGYKIFSQVVKELSPVLSKEWLDLYRRKKRAKLTSSALDILSEENGRYISKYSDLILE</sequence>
<organism evidence="1">
    <name type="scientific">marine sediment metagenome</name>
    <dbReference type="NCBI Taxonomy" id="412755"/>
    <lineage>
        <taxon>unclassified sequences</taxon>
        <taxon>metagenomes</taxon>
        <taxon>ecological metagenomes</taxon>
    </lineage>
</organism>
<dbReference type="EMBL" id="LAZR01000606">
    <property type="protein sequence ID" value="KKN62974.1"/>
    <property type="molecule type" value="Genomic_DNA"/>
</dbReference>
<accession>A0A0F9S7D6</accession>
<name>A0A0F9S7D6_9ZZZZ</name>
<reference evidence="1" key="1">
    <citation type="journal article" date="2015" name="Nature">
        <title>Complex archaea that bridge the gap between prokaryotes and eukaryotes.</title>
        <authorList>
            <person name="Spang A."/>
            <person name="Saw J.H."/>
            <person name="Jorgensen S.L."/>
            <person name="Zaremba-Niedzwiedzka K."/>
            <person name="Martijn J."/>
            <person name="Lind A.E."/>
            <person name="van Eijk R."/>
            <person name="Schleper C."/>
            <person name="Guy L."/>
            <person name="Ettema T.J."/>
        </authorList>
    </citation>
    <scope>NUCLEOTIDE SEQUENCE</scope>
</reference>
<gene>
    <name evidence="1" type="ORF">LCGC14_0506840</name>
</gene>
<proteinExistence type="predicted"/>
<comment type="caution">
    <text evidence="1">The sequence shown here is derived from an EMBL/GenBank/DDBJ whole genome shotgun (WGS) entry which is preliminary data.</text>
</comment>
<evidence type="ECO:0000313" key="1">
    <source>
        <dbReference type="EMBL" id="KKN62974.1"/>
    </source>
</evidence>
<protein>
    <submittedName>
        <fullName evidence="1">Uncharacterized protein</fullName>
    </submittedName>
</protein>